<keyword evidence="5" id="KW-0805">Transcription regulation</keyword>
<feature type="domain" description="CBP/p300-type HAT" evidence="9">
    <location>
        <begin position="1"/>
        <end position="147"/>
    </location>
</feature>
<evidence type="ECO:0000256" key="8">
    <source>
        <dbReference type="ARBA" id="ARBA00048017"/>
    </source>
</evidence>
<dbReference type="STRING" id="31234.E3MXM9"/>
<keyword evidence="11" id="KW-1185">Reference proteome</keyword>
<dbReference type="PROSITE" id="PS51727">
    <property type="entry name" value="CBP_P300_HAT"/>
    <property type="match status" value="1"/>
</dbReference>
<evidence type="ECO:0000256" key="7">
    <source>
        <dbReference type="ARBA" id="ARBA00023242"/>
    </source>
</evidence>
<evidence type="ECO:0000313" key="10">
    <source>
        <dbReference type="EMBL" id="EFP11701.1"/>
    </source>
</evidence>
<dbReference type="GO" id="GO:0005634">
    <property type="term" value="C:nucleus"/>
    <property type="evidence" value="ECO:0007669"/>
    <property type="project" value="UniProtKB-SubCell"/>
</dbReference>
<dbReference type="GO" id="GO:0045944">
    <property type="term" value="P:positive regulation of transcription by RNA polymerase II"/>
    <property type="evidence" value="ECO:0007669"/>
    <property type="project" value="TreeGrafter"/>
</dbReference>
<dbReference type="EMBL" id="DS268492">
    <property type="protein sequence ID" value="EFP11701.1"/>
    <property type="molecule type" value="Genomic_DNA"/>
</dbReference>
<dbReference type="PANTHER" id="PTHR13808">
    <property type="entry name" value="CBP/P300-RELATED"/>
    <property type="match status" value="1"/>
</dbReference>
<evidence type="ECO:0000256" key="1">
    <source>
        <dbReference type="ARBA" id="ARBA00004123"/>
    </source>
</evidence>
<keyword evidence="4" id="KW-0156">Chromatin regulator</keyword>
<name>E3MXM9_CAERE</name>
<evidence type="ECO:0000259" key="9">
    <source>
        <dbReference type="PROSITE" id="PS51727"/>
    </source>
</evidence>
<comment type="catalytic activity">
    <reaction evidence="8">
        <text>L-lysyl-[protein] + acetyl-CoA = N(6)-acetyl-L-lysyl-[protein] + CoA + H(+)</text>
        <dbReference type="Rhea" id="RHEA:45948"/>
        <dbReference type="Rhea" id="RHEA-COMP:9752"/>
        <dbReference type="Rhea" id="RHEA-COMP:10731"/>
        <dbReference type="ChEBI" id="CHEBI:15378"/>
        <dbReference type="ChEBI" id="CHEBI:29969"/>
        <dbReference type="ChEBI" id="CHEBI:57287"/>
        <dbReference type="ChEBI" id="CHEBI:57288"/>
        <dbReference type="ChEBI" id="CHEBI:61930"/>
        <dbReference type="EC" id="2.3.1.48"/>
    </reaction>
</comment>
<gene>
    <name evidence="10" type="ORF">CRE_27767</name>
</gene>
<evidence type="ECO:0000256" key="3">
    <source>
        <dbReference type="ARBA" id="ARBA00022679"/>
    </source>
</evidence>
<protein>
    <recommendedName>
        <fullName evidence="2">histone acetyltransferase</fullName>
        <ecNumber evidence="2">2.3.1.48</ecNumber>
    </recommendedName>
</protein>
<dbReference type="AlphaFoldDB" id="E3MXM9"/>
<dbReference type="HOGENOM" id="CLU_1769816_0_0_1"/>
<dbReference type="CTD" id="9817586"/>
<dbReference type="KEGG" id="crq:GCK72_002892"/>
<dbReference type="GO" id="GO:0003713">
    <property type="term" value="F:transcription coactivator activity"/>
    <property type="evidence" value="ECO:0007669"/>
    <property type="project" value="TreeGrafter"/>
</dbReference>
<evidence type="ECO:0000256" key="6">
    <source>
        <dbReference type="ARBA" id="ARBA00023163"/>
    </source>
</evidence>
<evidence type="ECO:0000256" key="2">
    <source>
        <dbReference type="ARBA" id="ARBA00013184"/>
    </source>
</evidence>
<sequence>MSISELISEDEKWCVIDYIDSLPYFKRFDGVQKKEIHHLLIHSYYECMGGFDFKKAHLWSNPPGDDYVFNIHPFDQPFLDSPQLICWYQKLLRDGQDKKILAVFTNFKDARSRLQKPVDIPVCLLDPMNLKYKIMHLFVVFVLKFEK</sequence>
<dbReference type="eggNOG" id="KOG1778">
    <property type="taxonomic scope" value="Eukaryota"/>
</dbReference>
<organism evidence="11">
    <name type="scientific">Caenorhabditis remanei</name>
    <name type="common">Caenorhabditis vulgaris</name>
    <dbReference type="NCBI Taxonomy" id="31234"/>
    <lineage>
        <taxon>Eukaryota</taxon>
        <taxon>Metazoa</taxon>
        <taxon>Ecdysozoa</taxon>
        <taxon>Nematoda</taxon>
        <taxon>Chromadorea</taxon>
        <taxon>Rhabditida</taxon>
        <taxon>Rhabditina</taxon>
        <taxon>Rhabditomorpha</taxon>
        <taxon>Rhabditoidea</taxon>
        <taxon>Rhabditidae</taxon>
        <taxon>Peloderinae</taxon>
        <taxon>Caenorhabditis</taxon>
    </lineage>
</organism>
<dbReference type="PANTHER" id="PTHR13808:SF1">
    <property type="entry name" value="HISTONE ACETYLTRANSFERASE"/>
    <property type="match status" value="1"/>
</dbReference>
<keyword evidence="3" id="KW-0808">Transferase</keyword>
<evidence type="ECO:0000256" key="4">
    <source>
        <dbReference type="ARBA" id="ARBA00022853"/>
    </source>
</evidence>
<dbReference type="RefSeq" id="XP_003099094.2">
    <property type="nucleotide sequence ID" value="XM_003099046.2"/>
</dbReference>
<dbReference type="InParanoid" id="E3MXM9"/>
<accession>E3MXM9</accession>
<dbReference type="GO" id="GO:0005667">
    <property type="term" value="C:transcription regulator complex"/>
    <property type="evidence" value="ECO:0007669"/>
    <property type="project" value="TreeGrafter"/>
</dbReference>
<comment type="subcellular location">
    <subcellularLocation>
        <location evidence="1">Nucleus</location>
    </subcellularLocation>
</comment>
<dbReference type="GO" id="GO:0004402">
    <property type="term" value="F:histone acetyltransferase activity"/>
    <property type="evidence" value="ECO:0007669"/>
    <property type="project" value="InterPro"/>
</dbReference>
<evidence type="ECO:0000256" key="5">
    <source>
        <dbReference type="ARBA" id="ARBA00023015"/>
    </source>
</evidence>
<proteinExistence type="predicted"/>
<dbReference type="InterPro" id="IPR013178">
    <property type="entry name" value="Histone_AcTrfase_Rtt109/CBP"/>
</dbReference>
<dbReference type="SMART" id="SM01250">
    <property type="entry name" value="KAT11"/>
    <property type="match status" value="1"/>
</dbReference>
<reference evidence="10" key="1">
    <citation type="submission" date="2007-07" db="EMBL/GenBank/DDBJ databases">
        <title>PCAP assembly of the Caenorhabditis remanei genome.</title>
        <authorList>
            <consortium name="The Caenorhabditis remanei Sequencing Consortium"/>
            <person name="Wilson R.K."/>
        </authorList>
    </citation>
    <scope>NUCLEOTIDE SEQUENCE [LARGE SCALE GENOMIC DNA]</scope>
    <source>
        <strain evidence="10">PB4641</strain>
    </source>
</reference>
<evidence type="ECO:0000313" key="11">
    <source>
        <dbReference type="Proteomes" id="UP000008281"/>
    </source>
</evidence>
<keyword evidence="7" id="KW-0539">Nucleus</keyword>
<dbReference type="GO" id="GO:0031490">
    <property type="term" value="F:chromatin DNA binding"/>
    <property type="evidence" value="ECO:0007669"/>
    <property type="project" value="TreeGrafter"/>
</dbReference>
<dbReference type="EC" id="2.3.1.48" evidence="2"/>
<dbReference type="GeneID" id="9817586"/>
<dbReference type="GO" id="GO:0000123">
    <property type="term" value="C:histone acetyltransferase complex"/>
    <property type="evidence" value="ECO:0007669"/>
    <property type="project" value="TreeGrafter"/>
</dbReference>
<keyword evidence="6" id="KW-0804">Transcription</keyword>
<dbReference type="InterPro" id="IPR031162">
    <property type="entry name" value="CBP_P300_HAT"/>
</dbReference>
<dbReference type="Proteomes" id="UP000008281">
    <property type="component" value="Unassembled WGS sequence"/>
</dbReference>